<feature type="transmembrane region" description="Helical" evidence="1">
    <location>
        <begin position="21"/>
        <end position="43"/>
    </location>
</feature>
<gene>
    <name evidence="2" type="ORF">OLC1_LOCUS1240</name>
</gene>
<keyword evidence="1" id="KW-0812">Transmembrane</keyword>
<organism evidence="2 3">
    <name type="scientific">Oldenlandia corymbosa var. corymbosa</name>
    <dbReference type="NCBI Taxonomy" id="529605"/>
    <lineage>
        <taxon>Eukaryota</taxon>
        <taxon>Viridiplantae</taxon>
        <taxon>Streptophyta</taxon>
        <taxon>Embryophyta</taxon>
        <taxon>Tracheophyta</taxon>
        <taxon>Spermatophyta</taxon>
        <taxon>Magnoliopsida</taxon>
        <taxon>eudicotyledons</taxon>
        <taxon>Gunneridae</taxon>
        <taxon>Pentapetalae</taxon>
        <taxon>asterids</taxon>
        <taxon>lamiids</taxon>
        <taxon>Gentianales</taxon>
        <taxon>Rubiaceae</taxon>
        <taxon>Rubioideae</taxon>
        <taxon>Spermacoceae</taxon>
        <taxon>Hedyotis-Oldenlandia complex</taxon>
        <taxon>Oldenlandia</taxon>
    </lineage>
</organism>
<sequence>MMEKMHQLLPWWRLRWLNYKNATIIVCLLNLATGLFLLQWFFFGSTHQPNSVSLRYIKECEEIRRSLMPVDLIKRVREIESEAYVEAKTVQQKDTKPGAAVDLVSRLNNIRSYSDTGSIKAIEEWRKRKMERARQRGLGKNGTVI</sequence>
<evidence type="ECO:0000313" key="3">
    <source>
        <dbReference type="Proteomes" id="UP001161247"/>
    </source>
</evidence>
<proteinExistence type="predicted"/>
<dbReference type="PANTHER" id="PTHR33344">
    <property type="entry name" value="OS02G0761600 PROTEIN"/>
    <property type="match status" value="1"/>
</dbReference>
<keyword evidence="1" id="KW-0472">Membrane</keyword>
<protein>
    <submittedName>
        <fullName evidence="2">OLC1v1023157C1</fullName>
    </submittedName>
</protein>
<evidence type="ECO:0000313" key="2">
    <source>
        <dbReference type="EMBL" id="CAI9088736.1"/>
    </source>
</evidence>
<accession>A0AAV1BZC8</accession>
<dbReference type="Proteomes" id="UP001161247">
    <property type="component" value="Chromosome 1"/>
</dbReference>
<keyword evidence="3" id="KW-1185">Reference proteome</keyword>
<dbReference type="PANTHER" id="PTHR33344:SF7">
    <property type="entry name" value="TRANSMEMBRANE PROTEIN"/>
    <property type="match status" value="1"/>
</dbReference>
<evidence type="ECO:0000256" key="1">
    <source>
        <dbReference type="SAM" id="Phobius"/>
    </source>
</evidence>
<dbReference type="AlphaFoldDB" id="A0AAV1BZC8"/>
<dbReference type="EMBL" id="OX459118">
    <property type="protein sequence ID" value="CAI9088736.1"/>
    <property type="molecule type" value="Genomic_DNA"/>
</dbReference>
<reference evidence="2" key="1">
    <citation type="submission" date="2023-03" db="EMBL/GenBank/DDBJ databases">
        <authorList>
            <person name="Julca I."/>
        </authorList>
    </citation>
    <scope>NUCLEOTIDE SEQUENCE</scope>
</reference>
<name>A0AAV1BZC8_OLDCO</name>
<keyword evidence="1" id="KW-1133">Transmembrane helix</keyword>